<dbReference type="EMBL" id="JAHDVG010000463">
    <property type="protein sequence ID" value="KAH1186011.1"/>
    <property type="molecule type" value="Genomic_DNA"/>
</dbReference>
<feature type="domain" description="Peptidase M14" evidence="15">
    <location>
        <begin position="535"/>
        <end position="754"/>
    </location>
</feature>
<feature type="domain" description="Peptidase M14" evidence="15">
    <location>
        <begin position="99"/>
        <end position="392"/>
    </location>
</feature>
<dbReference type="GO" id="GO:0008270">
    <property type="term" value="F:zinc ion binding"/>
    <property type="evidence" value="ECO:0007669"/>
    <property type="project" value="InterPro"/>
</dbReference>
<feature type="non-terminal residue" evidence="16">
    <location>
        <position position="1"/>
    </location>
</feature>
<dbReference type="InterPro" id="IPR036990">
    <property type="entry name" value="M14A-like_propep"/>
</dbReference>
<evidence type="ECO:0000313" key="17">
    <source>
        <dbReference type="Proteomes" id="UP000827986"/>
    </source>
</evidence>
<evidence type="ECO:0000256" key="3">
    <source>
        <dbReference type="ARBA" id="ARBA00005988"/>
    </source>
</evidence>
<dbReference type="InterPro" id="IPR057246">
    <property type="entry name" value="CARBOXYPEPT_ZN_1"/>
</dbReference>
<comment type="cofactor">
    <cofactor evidence="1">
        <name>Zn(2+)</name>
        <dbReference type="ChEBI" id="CHEBI:29105"/>
    </cofactor>
</comment>
<dbReference type="PROSITE" id="PS00132">
    <property type="entry name" value="CARBOXYPEPT_ZN_1"/>
    <property type="match status" value="1"/>
</dbReference>
<evidence type="ECO:0000256" key="13">
    <source>
        <dbReference type="ARBA" id="ARBA00057299"/>
    </source>
</evidence>
<dbReference type="Gene3D" id="3.30.70.340">
    <property type="entry name" value="Metallocarboxypeptidase-like"/>
    <property type="match status" value="2"/>
</dbReference>
<sequence length="759" mass="85400">DQVLRVKANSEEEINKLQLLETLEHLQLDFWLHPSNPALPVDIRVPFPSLQSVKVFLESHHIEYSILLEDLQVIVEEEKQEMVNNQRRERGTSNFNYGAYHPLESIYAALDDLAAEYPSLVSKQEIGESYEKRPMYILKFSTGGTNRPAIWLDAGIHSREWITQATALWTAKKIASEYGNNPSVTSLLNRMDIFLLVVTNPDGYAFTHTNNRMWRKTRSKNSGSLCIGVDPNRNWDAGFGGPGASTNPCSESYHGPSANSEVEVKNVVNFIKSHGKIKAFLTLHSYSQLLLFPFGYKCTNPADYNELNTVGKAAASALASLYGTTYKVGTICSTIYQASGGSIDWSYDYGIKYSFAFELRDTGRYGFLLPASQIISTAEETWLGLLKIMEHVRDNQDQVLRIRASNEEQIALLRELGELEDLQIDYWLSPAQPGLPVDARVPFHSLQAVKVFLESNTIPYTIMVDDVQELLDEEKEAMMVSRKFERSSNSFSFSSYHTIEEIYSWMDNLVAENPDLVSKIQIGQSYEERPLYVLKIATEYGKDASLTAILDTVDIFFEIVTNPDGFAYTQSTNRMWRKTRSINAGSSCRGVDPNRNWDAGFGGPGSSSNPCAETYHGPYPHSESEVKSIVDFVLSHGNVKALLSIHSYSQMLLFPYGYKAEPAPDHQELNELAGEAVAALAALHGTKYTYGSTINTIYRADGTTIDWSYDNGIKYSYTFELRDTGRYGFLLPASQIIPTAEETWLALLKIMEHIRDNPY</sequence>
<dbReference type="InterPro" id="IPR057247">
    <property type="entry name" value="CARBOXYPEPT_ZN_2"/>
</dbReference>
<name>A0A9D3XTR0_9SAUR</name>
<keyword evidence="17" id="KW-1185">Reference proteome</keyword>
<proteinExistence type="inferred from homology"/>
<keyword evidence="11" id="KW-0482">Metalloprotease</keyword>
<keyword evidence="7" id="KW-0479">Metal-binding</keyword>
<dbReference type="PROSITE" id="PS52035">
    <property type="entry name" value="PEPTIDASE_M14"/>
    <property type="match status" value="2"/>
</dbReference>
<keyword evidence="6" id="KW-0645">Protease</keyword>
<dbReference type="GO" id="GO:0005615">
    <property type="term" value="C:extracellular space"/>
    <property type="evidence" value="ECO:0007669"/>
    <property type="project" value="TreeGrafter"/>
</dbReference>
<evidence type="ECO:0000256" key="6">
    <source>
        <dbReference type="ARBA" id="ARBA00022670"/>
    </source>
</evidence>
<dbReference type="Pfam" id="PF00246">
    <property type="entry name" value="Peptidase_M14"/>
    <property type="match status" value="2"/>
</dbReference>
<evidence type="ECO:0000256" key="12">
    <source>
        <dbReference type="ARBA" id="ARBA00023157"/>
    </source>
</evidence>
<dbReference type="GO" id="GO:0006508">
    <property type="term" value="P:proteolysis"/>
    <property type="evidence" value="ECO:0007669"/>
    <property type="project" value="UniProtKB-KW"/>
</dbReference>
<evidence type="ECO:0000256" key="1">
    <source>
        <dbReference type="ARBA" id="ARBA00001947"/>
    </source>
</evidence>
<dbReference type="SUPFAM" id="SSF53187">
    <property type="entry name" value="Zn-dependent exopeptidases"/>
    <property type="match status" value="2"/>
</dbReference>
<evidence type="ECO:0000259" key="15">
    <source>
        <dbReference type="PROSITE" id="PS52035"/>
    </source>
</evidence>
<dbReference type="PRINTS" id="PR00765">
    <property type="entry name" value="CRBOXYPTASEA"/>
</dbReference>
<evidence type="ECO:0000256" key="4">
    <source>
        <dbReference type="ARBA" id="ARBA00022525"/>
    </source>
</evidence>
<feature type="active site" description="Proton donor/acceptor" evidence="14">
    <location>
        <position position="358"/>
    </location>
</feature>
<dbReference type="PANTHER" id="PTHR11705:SF71">
    <property type="entry name" value="CARBOXYPEPTIDASE A2"/>
    <property type="match status" value="1"/>
</dbReference>
<evidence type="ECO:0000256" key="14">
    <source>
        <dbReference type="PROSITE-ProRule" id="PRU01379"/>
    </source>
</evidence>
<dbReference type="CDD" id="cd03870">
    <property type="entry name" value="M14_CPA"/>
    <property type="match status" value="2"/>
</dbReference>
<evidence type="ECO:0000313" key="16">
    <source>
        <dbReference type="EMBL" id="KAH1186011.1"/>
    </source>
</evidence>
<comment type="function">
    <text evidence="13">Involved in the digestion of the blood meal.</text>
</comment>
<keyword evidence="10" id="KW-0862">Zinc</keyword>
<feature type="active site" description="Proton donor/acceptor" evidence="14">
    <location>
        <position position="720"/>
    </location>
</feature>
<dbReference type="PROSITE" id="PS00133">
    <property type="entry name" value="CARBOXYPEPT_ZN_2"/>
    <property type="match status" value="2"/>
</dbReference>
<evidence type="ECO:0000256" key="9">
    <source>
        <dbReference type="ARBA" id="ARBA00022801"/>
    </source>
</evidence>
<dbReference type="Pfam" id="PF02244">
    <property type="entry name" value="Propep_M14"/>
    <property type="match status" value="2"/>
</dbReference>
<dbReference type="InterPro" id="IPR000834">
    <property type="entry name" value="Peptidase_M14"/>
</dbReference>
<keyword evidence="9" id="KW-0378">Hydrolase</keyword>
<dbReference type="SMART" id="SM00631">
    <property type="entry name" value="Zn_pept"/>
    <property type="match status" value="2"/>
</dbReference>
<evidence type="ECO:0000256" key="11">
    <source>
        <dbReference type="ARBA" id="ARBA00023049"/>
    </source>
</evidence>
<dbReference type="GO" id="GO:0004181">
    <property type="term" value="F:metallocarboxypeptidase activity"/>
    <property type="evidence" value="ECO:0007669"/>
    <property type="project" value="InterPro"/>
</dbReference>
<keyword evidence="5" id="KW-0121">Carboxypeptidase</keyword>
<dbReference type="FunFam" id="3.40.630.10:FF:000132">
    <property type="entry name" value="Carboxypeptidase A1"/>
    <property type="match status" value="1"/>
</dbReference>
<evidence type="ECO:0000256" key="2">
    <source>
        <dbReference type="ARBA" id="ARBA00004613"/>
    </source>
</evidence>
<keyword evidence="4" id="KW-0964">Secreted</keyword>
<reference evidence="16" key="1">
    <citation type="submission" date="2021-09" db="EMBL/GenBank/DDBJ databases">
        <title>The genome of Mauremys mutica provides insights into the evolution of semi-aquatic lifestyle.</title>
        <authorList>
            <person name="Gong S."/>
            <person name="Gao Y."/>
        </authorList>
    </citation>
    <scope>NUCLEOTIDE SEQUENCE</scope>
    <source>
        <strain evidence="16">MM-2020</strain>
        <tissue evidence="16">Muscle</tissue>
    </source>
</reference>
<protein>
    <recommendedName>
        <fullName evidence="15">Peptidase M14 domain-containing protein</fullName>
    </recommendedName>
</protein>
<dbReference type="Gene3D" id="3.40.630.10">
    <property type="entry name" value="Zn peptidases"/>
    <property type="match status" value="3"/>
</dbReference>
<evidence type="ECO:0000256" key="5">
    <source>
        <dbReference type="ARBA" id="ARBA00022645"/>
    </source>
</evidence>
<dbReference type="SUPFAM" id="SSF54897">
    <property type="entry name" value="Protease propeptides/inhibitors"/>
    <property type="match status" value="2"/>
</dbReference>
<organism evidence="16 17">
    <name type="scientific">Mauremys mutica</name>
    <name type="common">yellowpond turtle</name>
    <dbReference type="NCBI Taxonomy" id="74926"/>
    <lineage>
        <taxon>Eukaryota</taxon>
        <taxon>Metazoa</taxon>
        <taxon>Chordata</taxon>
        <taxon>Craniata</taxon>
        <taxon>Vertebrata</taxon>
        <taxon>Euteleostomi</taxon>
        <taxon>Archelosauria</taxon>
        <taxon>Testudinata</taxon>
        <taxon>Testudines</taxon>
        <taxon>Cryptodira</taxon>
        <taxon>Durocryptodira</taxon>
        <taxon>Testudinoidea</taxon>
        <taxon>Geoemydidae</taxon>
        <taxon>Geoemydinae</taxon>
        <taxon>Mauremys</taxon>
    </lineage>
</organism>
<dbReference type="FunFam" id="3.30.70.340:FF:000001">
    <property type="entry name" value="Carboxypeptidase A5"/>
    <property type="match status" value="2"/>
</dbReference>
<keyword evidence="8" id="KW-0732">Signal</keyword>
<evidence type="ECO:0000256" key="8">
    <source>
        <dbReference type="ARBA" id="ARBA00022729"/>
    </source>
</evidence>
<comment type="caution">
    <text evidence="16">The sequence shown here is derived from an EMBL/GenBank/DDBJ whole genome shotgun (WGS) entry which is preliminary data.</text>
</comment>
<dbReference type="PANTHER" id="PTHR11705">
    <property type="entry name" value="PROTEASE FAMILY M14 CARBOXYPEPTIDASE A,B"/>
    <property type="match status" value="1"/>
</dbReference>
<accession>A0A9D3XTR0</accession>
<keyword evidence="12" id="KW-1015">Disulfide bond</keyword>
<dbReference type="InterPro" id="IPR034248">
    <property type="entry name" value="CPA_M14_CPD"/>
</dbReference>
<comment type="subcellular location">
    <subcellularLocation>
        <location evidence="2">Secreted</location>
    </subcellularLocation>
</comment>
<gene>
    <name evidence="16" type="ORF">KIL84_018760</name>
</gene>
<dbReference type="FunFam" id="3.40.630.10:FF:000040">
    <property type="entry name" value="zinc carboxypeptidase"/>
    <property type="match status" value="1"/>
</dbReference>
<dbReference type="Proteomes" id="UP000827986">
    <property type="component" value="Unassembled WGS sequence"/>
</dbReference>
<dbReference type="InterPro" id="IPR003146">
    <property type="entry name" value="M14A_act_pep"/>
</dbReference>
<comment type="similarity">
    <text evidence="3 14">Belongs to the peptidase M14 family.</text>
</comment>
<dbReference type="AlphaFoldDB" id="A0A9D3XTR0"/>
<evidence type="ECO:0000256" key="10">
    <source>
        <dbReference type="ARBA" id="ARBA00022833"/>
    </source>
</evidence>
<evidence type="ECO:0000256" key="7">
    <source>
        <dbReference type="ARBA" id="ARBA00022723"/>
    </source>
</evidence>